<feature type="non-terminal residue" evidence="6">
    <location>
        <position position="36"/>
    </location>
</feature>
<dbReference type="GO" id="GO:0005886">
    <property type="term" value="C:plasma membrane"/>
    <property type="evidence" value="ECO:0007669"/>
    <property type="project" value="UniProtKB-SubCell"/>
</dbReference>
<reference evidence="6" key="1">
    <citation type="journal article" date="2014" name="Front. Microbiol.">
        <title>High frequency of phylogenetically diverse reductive dehalogenase-homologous genes in deep subseafloor sedimentary metagenomes.</title>
        <authorList>
            <person name="Kawai M."/>
            <person name="Futagami T."/>
            <person name="Toyoda A."/>
            <person name="Takaki Y."/>
            <person name="Nishi S."/>
            <person name="Hori S."/>
            <person name="Arai W."/>
            <person name="Tsubouchi T."/>
            <person name="Morono Y."/>
            <person name="Uchiyama I."/>
            <person name="Ito T."/>
            <person name="Fujiyama A."/>
            <person name="Inagaki F."/>
            <person name="Takami H."/>
        </authorList>
    </citation>
    <scope>NUCLEOTIDE SEQUENCE</scope>
    <source>
        <strain evidence="6">Expedition CK06-06</strain>
    </source>
</reference>
<gene>
    <name evidence="6" type="ORF">S03H2_73030</name>
</gene>
<organism evidence="6">
    <name type="scientific">marine sediment metagenome</name>
    <dbReference type="NCBI Taxonomy" id="412755"/>
    <lineage>
        <taxon>unclassified sequences</taxon>
        <taxon>metagenomes</taxon>
        <taxon>ecological metagenomes</taxon>
    </lineage>
</organism>
<dbReference type="EMBL" id="BARU01049776">
    <property type="protein sequence ID" value="GAH96178.1"/>
    <property type="molecule type" value="Genomic_DNA"/>
</dbReference>
<proteinExistence type="predicted"/>
<keyword evidence="4" id="KW-1133">Transmembrane helix</keyword>
<comment type="subcellular location">
    <subcellularLocation>
        <location evidence="1">Cell membrane</location>
        <topology evidence="1">Multi-pass membrane protein</topology>
    </subcellularLocation>
</comment>
<protein>
    <submittedName>
        <fullName evidence="6">Uncharacterized protein</fullName>
    </submittedName>
</protein>
<evidence type="ECO:0000256" key="3">
    <source>
        <dbReference type="ARBA" id="ARBA00022692"/>
    </source>
</evidence>
<evidence type="ECO:0000256" key="2">
    <source>
        <dbReference type="ARBA" id="ARBA00022475"/>
    </source>
</evidence>
<dbReference type="InterPro" id="IPR019108">
    <property type="entry name" value="Caa3_assmbl_CtaG-rel"/>
</dbReference>
<keyword evidence="2" id="KW-1003">Cell membrane</keyword>
<dbReference type="AlphaFoldDB" id="X1LPX1"/>
<keyword evidence="3" id="KW-0812">Transmembrane</keyword>
<evidence type="ECO:0000256" key="1">
    <source>
        <dbReference type="ARBA" id="ARBA00004651"/>
    </source>
</evidence>
<evidence type="ECO:0000256" key="4">
    <source>
        <dbReference type="ARBA" id="ARBA00022989"/>
    </source>
</evidence>
<accession>X1LPX1</accession>
<evidence type="ECO:0000313" key="6">
    <source>
        <dbReference type="EMBL" id="GAH96178.1"/>
    </source>
</evidence>
<dbReference type="Pfam" id="PF09678">
    <property type="entry name" value="Caa3_CtaG"/>
    <property type="match status" value="1"/>
</dbReference>
<evidence type="ECO:0000256" key="5">
    <source>
        <dbReference type="ARBA" id="ARBA00023136"/>
    </source>
</evidence>
<name>X1LPX1_9ZZZZ</name>
<comment type="caution">
    <text evidence="6">The sequence shown here is derived from an EMBL/GenBank/DDBJ whole genome shotgun (WGS) entry which is preliminary data.</text>
</comment>
<keyword evidence="5" id="KW-0472">Membrane</keyword>
<sequence>MQHMLLMMFVPLPLVLGGPVLLALRTLPVRRANSGL</sequence>